<dbReference type="EMBL" id="CP067134">
    <property type="protein sequence ID" value="WCR12368.1"/>
    <property type="molecule type" value="Genomic_DNA"/>
</dbReference>
<evidence type="ECO:0000313" key="5">
    <source>
        <dbReference type="Proteomes" id="UP001218412"/>
    </source>
</evidence>
<dbReference type="PANTHER" id="PTHR45138:SF9">
    <property type="entry name" value="DIGUANYLATE CYCLASE DGCM-RELATED"/>
    <property type="match status" value="1"/>
</dbReference>
<dbReference type="PROSITE" id="PS50887">
    <property type="entry name" value="GGDEF"/>
    <property type="match status" value="1"/>
</dbReference>
<dbReference type="SMART" id="SM00267">
    <property type="entry name" value="GGDEF"/>
    <property type="match status" value="1"/>
</dbReference>
<accession>A0ABY7T101</accession>
<gene>
    <name evidence="4" type="ORF">JHW45_08710</name>
</gene>
<dbReference type="Proteomes" id="UP001218412">
    <property type="component" value="Chromosome"/>
</dbReference>
<dbReference type="InterPro" id="IPR000160">
    <property type="entry name" value="GGDEF_dom"/>
</dbReference>
<comment type="catalytic activity">
    <reaction evidence="2">
        <text>2 GTP = 3',3'-c-di-GMP + 2 diphosphate</text>
        <dbReference type="Rhea" id="RHEA:24898"/>
        <dbReference type="ChEBI" id="CHEBI:33019"/>
        <dbReference type="ChEBI" id="CHEBI:37565"/>
        <dbReference type="ChEBI" id="CHEBI:58805"/>
        <dbReference type="EC" id="2.7.7.65"/>
    </reaction>
</comment>
<dbReference type="InterPro" id="IPR043128">
    <property type="entry name" value="Rev_trsase/Diguanyl_cyclase"/>
</dbReference>
<proteinExistence type="predicted"/>
<evidence type="ECO:0000256" key="1">
    <source>
        <dbReference type="ARBA" id="ARBA00012528"/>
    </source>
</evidence>
<evidence type="ECO:0000259" key="3">
    <source>
        <dbReference type="PROSITE" id="PS50887"/>
    </source>
</evidence>
<dbReference type="InterPro" id="IPR050469">
    <property type="entry name" value="Diguanylate_Cyclase"/>
</dbReference>
<organism evidence="4 5">
    <name type="scientific">Paracoccus stylophorae</name>
    <dbReference type="NCBI Taxonomy" id="659350"/>
    <lineage>
        <taxon>Bacteria</taxon>
        <taxon>Pseudomonadati</taxon>
        <taxon>Pseudomonadota</taxon>
        <taxon>Alphaproteobacteria</taxon>
        <taxon>Rhodobacterales</taxon>
        <taxon>Paracoccaceae</taxon>
        <taxon>Paracoccus</taxon>
    </lineage>
</organism>
<dbReference type="CDD" id="cd01949">
    <property type="entry name" value="GGDEF"/>
    <property type="match status" value="1"/>
</dbReference>
<reference evidence="4 5" key="1">
    <citation type="submission" date="2021-01" db="EMBL/GenBank/DDBJ databases">
        <title>Biogeographic distribution of Paracoccus.</title>
        <authorList>
            <person name="Hollensteiner J."/>
            <person name="Leineberger J."/>
            <person name="Brinkhoff T."/>
            <person name="Daniel R."/>
        </authorList>
    </citation>
    <scope>NUCLEOTIDE SEQUENCE [LARGE SCALE GENOMIC DNA]</scope>
    <source>
        <strain evidence="4 5">LMG25392</strain>
    </source>
</reference>
<keyword evidence="5" id="KW-1185">Reference proteome</keyword>
<sequence length="345" mass="37520">MSARTHGCVPPALPAPALDRLLPMHLWLNGAGAILSAGPTLRKLIGTGHGHLHEAFQNGRAGAADDLVSLIRQCAGREERLFLRMRAAPHLNLRGHAVAAQDDSLLLNLGFGIGLHDAVRAAHLTDRDFAPPELAMELLFMREAMGGVMAELSRFNNQLEAAREAAEIQAHTDPLTGLCNRRGLEAALARAMRTARGNMASDPDAGFALAHLDLDHFKQVNDRMGHAEGDRLLCHVADVLRQVTRRDDTAARVGGDEFVLILRGLQDGAKLDRLARRIIAEIEAALVDRPDICRVSASVGIVMSRFYRDVSAERMLSDADAALYRSKREGRGRVTILDRPTDGSD</sequence>
<dbReference type="PANTHER" id="PTHR45138">
    <property type="entry name" value="REGULATORY COMPONENTS OF SENSORY TRANSDUCTION SYSTEM"/>
    <property type="match status" value="1"/>
</dbReference>
<dbReference type="EC" id="2.7.7.65" evidence="1"/>
<evidence type="ECO:0000313" key="4">
    <source>
        <dbReference type="EMBL" id="WCR12368.1"/>
    </source>
</evidence>
<dbReference type="Gene3D" id="3.30.70.270">
    <property type="match status" value="1"/>
</dbReference>
<dbReference type="InterPro" id="IPR029787">
    <property type="entry name" value="Nucleotide_cyclase"/>
</dbReference>
<feature type="domain" description="GGDEF" evidence="3">
    <location>
        <begin position="205"/>
        <end position="339"/>
    </location>
</feature>
<name>A0ABY7T101_9RHOB</name>
<dbReference type="SUPFAM" id="SSF55073">
    <property type="entry name" value="Nucleotide cyclase"/>
    <property type="match status" value="1"/>
</dbReference>
<dbReference type="RefSeq" id="WP_272860480.1">
    <property type="nucleotide sequence ID" value="NZ_CP067134.1"/>
</dbReference>
<protein>
    <recommendedName>
        <fullName evidence="1">diguanylate cyclase</fullName>
        <ecNumber evidence="1">2.7.7.65</ecNumber>
    </recommendedName>
</protein>
<dbReference type="Pfam" id="PF00990">
    <property type="entry name" value="GGDEF"/>
    <property type="match status" value="1"/>
</dbReference>
<evidence type="ECO:0000256" key="2">
    <source>
        <dbReference type="ARBA" id="ARBA00034247"/>
    </source>
</evidence>
<dbReference type="NCBIfam" id="TIGR00254">
    <property type="entry name" value="GGDEF"/>
    <property type="match status" value="1"/>
</dbReference>